<proteinExistence type="predicted"/>
<feature type="non-terminal residue" evidence="3">
    <location>
        <position position="223"/>
    </location>
</feature>
<evidence type="ECO:0000313" key="3">
    <source>
        <dbReference type="EMBL" id="HFB54464.1"/>
    </source>
</evidence>
<dbReference type="AlphaFoldDB" id="A0A7C3C3K6"/>
<name>A0A7C3C3K6_9PROT</name>
<gene>
    <name evidence="3" type="ORF">ENJ46_00950</name>
</gene>
<protein>
    <submittedName>
        <fullName evidence="3">Uncharacterized protein</fullName>
    </submittedName>
</protein>
<keyword evidence="2" id="KW-0812">Transmembrane</keyword>
<dbReference type="Proteomes" id="UP000886042">
    <property type="component" value="Unassembled WGS sequence"/>
</dbReference>
<sequence>MDGIHVSFYAMIVSLMAMFIQLVFGLLNHQRAQKETERQIAETKKQEKLHALQAEETYKHEVREWGRGVVQAMALAQQLCKIDPAKFVTSDYDLQRAETVASLRGYLDRAKWLFPNLAMPSHDDTGRDFDQKRRLSALEAILHAYHVLDKVKANDEEHRQRCVGNMRNLRRQFVREMRKAVDPHVRGDDIERLMAEIEQQAEEEKLTKSTDETNPSTPPADPP</sequence>
<feature type="region of interest" description="Disordered" evidence="1">
    <location>
        <begin position="197"/>
        <end position="223"/>
    </location>
</feature>
<feature type="transmembrane region" description="Helical" evidence="2">
    <location>
        <begin position="6"/>
        <end position="27"/>
    </location>
</feature>
<keyword evidence="2" id="KW-1133">Transmembrane helix</keyword>
<comment type="caution">
    <text evidence="3">The sequence shown here is derived from an EMBL/GenBank/DDBJ whole genome shotgun (WGS) entry which is preliminary data.</text>
</comment>
<feature type="compositionally biased region" description="Basic and acidic residues" evidence="1">
    <location>
        <begin position="202"/>
        <end position="211"/>
    </location>
</feature>
<dbReference type="EMBL" id="DRMN01000065">
    <property type="protein sequence ID" value="HFB54464.1"/>
    <property type="molecule type" value="Genomic_DNA"/>
</dbReference>
<accession>A0A7C3C3K6</accession>
<evidence type="ECO:0000256" key="1">
    <source>
        <dbReference type="SAM" id="MobiDB-lite"/>
    </source>
</evidence>
<reference evidence="3" key="1">
    <citation type="journal article" date="2020" name="mSystems">
        <title>Genome- and Community-Level Interaction Insights into Carbon Utilization and Element Cycling Functions of Hydrothermarchaeota in Hydrothermal Sediment.</title>
        <authorList>
            <person name="Zhou Z."/>
            <person name="Liu Y."/>
            <person name="Xu W."/>
            <person name="Pan J."/>
            <person name="Luo Z.H."/>
            <person name="Li M."/>
        </authorList>
    </citation>
    <scope>NUCLEOTIDE SEQUENCE [LARGE SCALE GENOMIC DNA]</scope>
    <source>
        <strain evidence="3">HyVt-489</strain>
    </source>
</reference>
<evidence type="ECO:0000256" key="2">
    <source>
        <dbReference type="SAM" id="Phobius"/>
    </source>
</evidence>
<keyword evidence="2" id="KW-0472">Membrane</keyword>
<organism evidence="3">
    <name type="scientific">Hellea balneolensis</name>
    <dbReference type="NCBI Taxonomy" id="287478"/>
    <lineage>
        <taxon>Bacteria</taxon>
        <taxon>Pseudomonadati</taxon>
        <taxon>Pseudomonadota</taxon>
        <taxon>Alphaproteobacteria</taxon>
        <taxon>Maricaulales</taxon>
        <taxon>Robiginitomaculaceae</taxon>
        <taxon>Hellea</taxon>
    </lineage>
</organism>